<feature type="region of interest" description="Disordered" evidence="5">
    <location>
        <begin position="156"/>
        <end position="183"/>
    </location>
</feature>
<evidence type="ECO:0000256" key="3">
    <source>
        <dbReference type="ARBA" id="ARBA00022801"/>
    </source>
</evidence>
<dbReference type="AlphaFoldDB" id="A0A7L4YNS2"/>
<evidence type="ECO:0000259" key="7">
    <source>
        <dbReference type="PROSITE" id="PS51935"/>
    </source>
</evidence>
<dbReference type="KEGG" id="eke:EK0264_11970"/>
<keyword evidence="9" id="KW-1185">Reference proteome</keyword>
<keyword evidence="6" id="KW-0732">Signal</keyword>
<comment type="similarity">
    <text evidence="1">Belongs to the peptidase C40 family.</text>
</comment>
<proteinExistence type="inferred from homology"/>
<feature type="compositionally biased region" description="Low complexity" evidence="5">
    <location>
        <begin position="215"/>
        <end position="252"/>
    </location>
</feature>
<accession>A0A7L4YNS2</accession>
<dbReference type="InterPro" id="IPR051794">
    <property type="entry name" value="PG_Endopeptidase_C40"/>
</dbReference>
<keyword evidence="4" id="KW-0788">Thiol protease</keyword>
<feature type="region of interest" description="Disordered" evidence="5">
    <location>
        <begin position="215"/>
        <end position="253"/>
    </location>
</feature>
<dbReference type="OrthoDB" id="5177647at2"/>
<sequence length="362" mass="37355">MAPSKKHIVAAAAAGIITATLAVAPANAEPSSAPASPTTEQSTDELAKQITDKQHELANVNEEYLVAQEDLAAKTEAQKTAQAEVEGAQAGLETAKAQVAAMGVEAYKSGSLPTTIYLLSGESPQEFIDRANSQQYVDAYHDQRLQALDAAQASSQQVKDQADQAKTAAEQAEATLADKKSTLEDEIPKLQETLDNLNAEQQAALEQYQQQQIAAEAAANEAANGPTGEAAPSSAPSPASAPASNPAPQAASGSIQAMIDWAMAQQGKPYQWGATGPNSFDCSGFTMMAFKQIGISIPRTSGAQAGTGTAVPMSALQPGDLLYGPGHVGLYIGNGTAVHAPTSGQSVTTITASYFKGARRIA</sequence>
<reference evidence="8 9" key="1">
    <citation type="journal article" date="2018" name="Int. J. Syst. Evol. Microbiol.">
        <title>Epidermidibacterium keratini gen. nov., sp. nov., a member of the family Sporichthyaceae, isolated from keratin epidermis.</title>
        <authorList>
            <person name="Lee D.G."/>
            <person name="Trujillo M.E."/>
            <person name="Kang S."/>
            <person name="Nam J.J."/>
            <person name="Kim Y.J."/>
        </authorList>
    </citation>
    <scope>NUCLEOTIDE SEQUENCE [LARGE SCALE GENOMIC DNA]</scope>
    <source>
        <strain evidence="8 9">EPI-7</strain>
    </source>
</reference>
<protein>
    <recommendedName>
        <fullName evidence="7">NlpC/P60 domain-containing protein</fullName>
    </recommendedName>
</protein>
<gene>
    <name evidence="8" type="ORF">EK0264_11970</name>
</gene>
<evidence type="ECO:0000256" key="5">
    <source>
        <dbReference type="SAM" id="MobiDB-lite"/>
    </source>
</evidence>
<dbReference type="InParanoid" id="A0A7L4YNS2"/>
<evidence type="ECO:0000256" key="4">
    <source>
        <dbReference type="ARBA" id="ARBA00022807"/>
    </source>
</evidence>
<dbReference type="InterPro" id="IPR038765">
    <property type="entry name" value="Papain-like_cys_pep_sf"/>
</dbReference>
<feature type="signal peptide" evidence="6">
    <location>
        <begin position="1"/>
        <end position="28"/>
    </location>
</feature>
<feature type="chain" id="PRO_5029662673" description="NlpC/P60 domain-containing protein" evidence="6">
    <location>
        <begin position="29"/>
        <end position="362"/>
    </location>
</feature>
<evidence type="ECO:0000256" key="6">
    <source>
        <dbReference type="SAM" id="SignalP"/>
    </source>
</evidence>
<evidence type="ECO:0000313" key="9">
    <source>
        <dbReference type="Proteomes" id="UP000463857"/>
    </source>
</evidence>
<evidence type="ECO:0000256" key="2">
    <source>
        <dbReference type="ARBA" id="ARBA00022670"/>
    </source>
</evidence>
<keyword evidence="2" id="KW-0645">Protease</keyword>
<dbReference type="Proteomes" id="UP000463857">
    <property type="component" value="Chromosome"/>
</dbReference>
<dbReference type="GO" id="GO:0008234">
    <property type="term" value="F:cysteine-type peptidase activity"/>
    <property type="evidence" value="ECO:0007669"/>
    <property type="project" value="UniProtKB-KW"/>
</dbReference>
<dbReference type="EMBL" id="CP047156">
    <property type="protein sequence ID" value="QHC00931.1"/>
    <property type="molecule type" value="Genomic_DNA"/>
</dbReference>
<dbReference type="SUPFAM" id="SSF54001">
    <property type="entry name" value="Cysteine proteinases"/>
    <property type="match status" value="1"/>
</dbReference>
<keyword evidence="3" id="KW-0378">Hydrolase</keyword>
<dbReference type="Gene3D" id="3.90.1720.10">
    <property type="entry name" value="endopeptidase domain like (from Nostoc punctiforme)"/>
    <property type="match status" value="1"/>
</dbReference>
<name>A0A7L4YNS2_9ACTN</name>
<dbReference type="PANTHER" id="PTHR47359">
    <property type="entry name" value="PEPTIDOGLYCAN DL-ENDOPEPTIDASE CWLO"/>
    <property type="match status" value="1"/>
</dbReference>
<dbReference type="InterPro" id="IPR000064">
    <property type="entry name" value="NLP_P60_dom"/>
</dbReference>
<dbReference type="RefSeq" id="WP_159545901.1">
    <property type="nucleotide sequence ID" value="NZ_CP047156.1"/>
</dbReference>
<feature type="compositionally biased region" description="Low complexity" evidence="5">
    <location>
        <begin position="26"/>
        <end position="37"/>
    </location>
</feature>
<dbReference type="Pfam" id="PF00877">
    <property type="entry name" value="NLPC_P60"/>
    <property type="match status" value="1"/>
</dbReference>
<feature type="domain" description="NlpC/P60" evidence="7">
    <location>
        <begin position="252"/>
        <end position="362"/>
    </location>
</feature>
<feature type="compositionally biased region" description="Low complexity" evidence="5">
    <location>
        <begin position="156"/>
        <end position="175"/>
    </location>
</feature>
<dbReference type="Gene3D" id="6.10.250.3150">
    <property type="match status" value="1"/>
</dbReference>
<feature type="region of interest" description="Disordered" evidence="5">
    <location>
        <begin position="26"/>
        <end position="51"/>
    </location>
</feature>
<dbReference type="PROSITE" id="PS51935">
    <property type="entry name" value="NLPC_P60"/>
    <property type="match status" value="1"/>
</dbReference>
<dbReference type="PANTHER" id="PTHR47359:SF3">
    <property type="entry name" value="NLP_P60 DOMAIN-CONTAINING PROTEIN-RELATED"/>
    <property type="match status" value="1"/>
</dbReference>
<evidence type="ECO:0000313" key="8">
    <source>
        <dbReference type="EMBL" id="QHC00931.1"/>
    </source>
</evidence>
<evidence type="ECO:0000256" key="1">
    <source>
        <dbReference type="ARBA" id="ARBA00007074"/>
    </source>
</evidence>
<organism evidence="8 9">
    <name type="scientific">Epidermidibacterium keratini</name>
    <dbReference type="NCBI Taxonomy" id="1891644"/>
    <lineage>
        <taxon>Bacteria</taxon>
        <taxon>Bacillati</taxon>
        <taxon>Actinomycetota</taxon>
        <taxon>Actinomycetes</taxon>
        <taxon>Sporichthyales</taxon>
        <taxon>Sporichthyaceae</taxon>
        <taxon>Epidermidibacterium</taxon>
    </lineage>
</organism>
<dbReference type="GO" id="GO:0006508">
    <property type="term" value="P:proteolysis"/>
    <property type="evidence" value="ECO:0007669"/>
    <property type="project" value="UniProtKB-KW"/>
</dbReference>